<keyword evidence="2" id="KW-1185">Reference proteome</keyword>
<accession>A0ABY1MTP2</accession>
<sequence length="47" mass="5309">MTQGIPFAYYPVTGDKLDANSLFIIISFYEGLYLRDAHCGPSLPRKE</sequence>
<proteinExistence type="predicted"/>
<dbReference type="EMBL" id="LT841305">
    <property type="protein sequence ID" value="SMH67184.1"/>
    <property type="molecule type" value="Genomic_DNA"/>
</dbReference>
<dbReference type="Proteomes" id="UP000193925">
    <property type="component" value="Chromosome AFERRI"/>
</dbReference>
<name>A0ABY1MTP2_9PROT</name>
<protein>
    <submittedName>
        <fullName evidence="1">Uncharacterized protein</fullName>
    </submittedName>
</protein>
<gene>
    <name evidence="1" type="ORF">AFERRI_50385</name>
</gene>
<organism evidence="1 2">
    <name type="scientific">Acidithiobacillus ferrivorans</name>
    <dbReference type="NCBI Taxonomy" id="160808"/>
    <lineage>
        <taxon>Bacteria</taxon>
        <taxon>Pseudomonadati</taxon>
        <taxon>Pseudomonadota</taxon>
        <taxon>Acidithiobacillia</taxon>
        <taxon>Acidithiobacillales</taxon>
        <taxon>Acidithiobacillaceae</taxon>
        <taxon>Acidithiobacillus</taxon>
    </lineage>
</organism>
<evidence type="ECO:0000313" key="1">
    <source>
        <dbReference type="EMBL" id="SMH67184.1"/>
    </source>
</evidence>
<evidence type="ECO:0000313" key="2">
    <source>
        <dbReference type="Proteomes" id="UP000193925"/>
    </source>
</evidence>
<reference evidence="1 2" key="1">
    <citation type="submission" date="2017-03" db="EMBL/GenBank/DDBJ databases">
        <authorList>
            <person name="Regsiter A."/>
            <person name="William W."/>
        </authorList>
    </citation>
    <scope>NUCLEOTIDE SEQUENCE [LARGE SCALE GENOMIC DNA]</scope>
    <source>
        <strain evidence="1">PRJEB5721</strain>
    </source>
</reference>